<dbReference type="HOGENOM" id="CLU_1786051_0_0_12"/>
<name>F2NXY9_TRES6</name>
<evidence type="ECO:0000313" key="2">
    <source>
        <dbReference type="EMBL" id="AEB13459.1"/>
    </source>
</evidence>
<organism evidence="2 3">
    <name type="scientific">Treponema succinifaciens (strain ATCC 33096 / DSM 2489 / 6091)</name>
    <dbReference type="NCBI Taxonomy" id="869209"/>
    <lineage>
        <taxon>Bacteria</taxon>
        <taxon>Pseudomonadati</taxon>
        <taxon>Spirochaetota</taxon>
        <taxon>Spirochaetia</taxon>
        <taxon>Spirochaetales</taxon>
        <taxon>Treponemataceae</taxon>
        <taxon>Treponema</taxon>
    </lineage>
</organism>
<keyword evidence="1" id="KW-1133">Transmembrane helix</keyword>
<feature type="transmembrane region" description="Helical" evidence="1">
    <location>
        <begin position="59"/>
        <end position="81"/>
    </location>
</feature>
<dbReference type="Proteomes" id="UP000006852">
    <property type="component" value="Chromosome"/>
</dbReference>
<protein>
    <submittedName>
        <fullName evidence="2">Uncharacterized protein</fullName>
    </submittedName>
</protein>
<dbReference type="STRING" id="869209.Tresu_0510"/>
<keyword evidence="1" id="KW-0472">Membrane</keyword>
<evidence type="ECO:0000313" key="3">
    <source>
        <dbReference type="Proteomes" id="UP000006852"/>
    </source>
</evidence>
<keyword evidence="1" id="KW-0812">Transmembrane</keyword>
<dbReference type="EMBL" id="CP002631">
    <property type="protein sequence ID" value="AEB13459.1"/>
    <property type="molecule type" value="Genomic_DNA"/>
</dbReference>
<dbReference type="KEGG" id="tsu:Tresu_0510"/>
<dbReference type="GeneID" id="302997722"/>
<proteinExistence type="predicted"/>
<feature type="transmembrane region" description="Helical" evidence="1">
    <location>
        <begin position="125"/>
        <end position="144"/>
    </location>
</feature>
<evidence type="ECO:0000256" key="1">
    <source>
        <dbReference type="SAM" id="Phobius"/>
    </source>
</evidence>
<keyword evidence="3" id="KW-1185">Reference proteome</keyword>
<dbReference type="AlphaFoldDB" id="F2NXY9"/>
<reference evidence="3" key="2">
    <citation type="submission" date="2011-04" db="EMBL/GenBank/DDBJ databases">
        <title>The complete genome of chromosome of Treponema succinifaciens DSM 2489.</title>
        <authorList>
            <person name="Lucas S."/>
            <person name="Copeland A."/>
            <person name="Lapidus A."/>
            <person name="Bruce D."/>
            <person name="Goodwin L."/>
            <person name="Pitluck S."/>
            <person name="Peters L."/>
            <person name="Kyrpides N."/>
            <person name="Mavromatis K."/>
            <person name="Ivanova N."/>
            <person name="Ovchinnikova G."/>
            <person name="Teshima H."/>
            <person name="Detter J.C."/>
            <person name="Tapia R."/>
            <person name="Han C."/>
            <person name="Land M."/>
            <person name="Hauser L."/>
            <person name="Markowitz V."/>
            <person name="Cheng J.-F."/>
            <person name="Hugenholtz P."/>
            <person name="Woyke T."/>
            <person name="Wu D."/>
            <person name="Gronow S."/>
            <person name="Wellnitz S."/>
            <person name="Brambilla E."/>
            <person name="Klenk H.-P."/>
            <person name="Eisen J.A."/>
        </authorList>
    </citation>
    <scope>NUCLEOTIDE SEQUENCE [LARGE SCALE GENOMIC DNA]</scope>
    <source>
        <strain evidence="3">ATCC 33096 / DSM 2489 / 6091</strain>
    </source>
</reference>
<dbReference type="RefSeq" id="WP_013700766.1">
    <property type="nucleotide sequence ID" value="NC_015385.1"/>
</dbReference>
<sequence>MSENNYGYCNYCGKYRPLKWNGGYCSEKCYCESGQQEQDTIDEERYQLMWYYRDDVGAFIYRSIVMSVGWLIYMIGAKWFMEGNPERLERFLWIFQFPPTVIIPVVLAIVQNIIVRGKGESFRKFIKNGIPIVLSIAIIIYTHIL</sequence>
<gene>
    <name evidence="2" type="ordered locus">Tresu_0510</name>
</gene>
<accession>F2NXY9</accession>
<feature type="transmembrane region" description="Helical" evidence="1">
    <location>
        <begin position="93"/>
        <end position="113"/>
    </location>
</feature>
<reference evidence="2 3" key="1">
    <citation type="journal article" date="2011" name="Stand. Genomic Sci.">
        <title>Complete genome sequence of Treponema succinifaciens type strain (6091).</title>
        <authorList>
            <person name="Han C."/>
            <person name="Gronow S."/>
            <person name="Teshima H."/>
            <person name="Lapidus A."/>
            <person name="Nolan M."/>
            <person name="Lucas S."/>
            <person name="Hammon N."/>
            <person name="Deshpande S."/>
            <person name="Cheng J.F."/>
            <person name="Zeytun A."/>
            <person name="Tapia R."/>
            <person name="Goodwin L."/>
            <person name="Pitluck S."/>
            <person name="Liolios K."/>
            <person name="Pagani I."/>
            <person name="Ivanova N."/>
            <person name="Mavromatis K."/>
            <person name="Mikhailova N."/>
            <person name="Huntemann M."/>
            <person name="Pati A."/>
            <person name="Chen A."/>
            <person name="Palaniappan K."/>
            <person name="Land M."/>
            <person name="Hauser L."/>
            <person name="Brambilla E.M."/>
            <person name="Rohde M."/>
            <person name="Goker M."/>
            <person name="Woyke T."/>
            <person name="Bristow J."/>
            <person name="Eisen J.A."/>
            <person name="Markowitz V."/>
            <person name="Hugenholtz P."/>
            <person name="Kyrpides N.C."/>
            <person name="Klenk H.P."/>
            <person name="Detter J.C."/>
        </authorList>
    </citation>
    <scope>NUCLEOTIDE SEQUENCE [LARGE SCALE GENOMIC DNA]</scope>
    <source>
        <strain evidence="3">ATCC 33096 / DSM 2489 / 6091</strain>
    </source>
</reference>